<accession>A0A2I2KJU4</accession>
<evidence type="ECO:0000256" key="3">
    <source>
        <dbReference type="ARBA" id="ARBA00022603"/>
    </source>
</evidence>
<dbReference type="EMBL" id="FZMO01000022">
    <property type="protein sequence ID" value="SNQ45917.1"/>
    <property type="molecule type" value="Genomic_DNA"/>
</dbReference>
<keyword evidence="3 6" id="KW-0489">Methyltransferase</keyword>
<dbReference type="EC" id="2.1.1.-" evidence="6"/>
<keyword evidence="5 6" id="KW-0949">S-adenosyl-L-methionine</keyword>
<dbReference type="PANTHER" id="PTHR43619:SF2">
    <property type="entry name" value="S-ADENOSYL-L-METHIONINE-DEPENDENT METHYLTRANSFERASES SUPERFAMILY PROTEIN"/>
    <property type="match status" value="1"/>
</dbReference>
<evidence type="ECO:0000256" key="5">
    <source>
        <dbReference type="ARBA" id="ARBA00022691"/>
    </source>
</evidence>
<proteinExistence type="inferred from homology"/>
<evidence type="ECO:0000313" key="8">
    <source>
        <dbReference type="Proteomes" id="UP000234331"/>
    </source>
</evidence>
<organism evidence="7 8">
    <name type="scientific">Frankia canadensis</name>
    <dbReference type="NCBI Taxonomy" id="1836972"/>
    <lineage>
        <taxon>Bacteria</taxon>
        <taxon>Bacillati</taxon>
        <taxon>Actinomycetota</taxon>
        <taxon>Actinomycetes</taxon>
        <taxon>Frankiales</taxon>
        <taxon>Frankiaceae</taxon>
        <taxon>Frankia</taxon>
    </lineage>
</organism>
<dbReference type="GO" id="GO:0008168">
    <property type="term" value="F:methyltransferase activity"/>
    <property type="evidence" value="ECO:0007669"/>
    <property type="project" value="UniProtKB-UniRule"/>
</dbReference>
<dbReference type="Gene3D" id="3.40.50.150">
    <property type="entry name" value="Vaccinia Virus protein VP39"/>
    <property type="match status" value="1"/>
</dbReference>
<comment type="function">
    <text evidence="1 6">Exhibits S-adenosyl-L-methionine-dependent methyltransferase activity.</text>
</comment>
<keyword evidence="4 7" id="KW-0808">Transferase</keyword>
<gene>
    <name evidence="7" type="ORF">FRACA_1180015</name>
</gene>
<dbReference type="InterPro" id="IPR011610">
    <property type="entry name" value="SAM_mthyl_Trfase_ML2640-like"/>
</dbReference>
<dbReference type="NCBIfam" id="TIGR00027">
    <property type="entry name" value="mthyl_TIGR00027"/>
    <property type="match status" value="1"/>
</dbReference>
<evidence type="ECO:0000256" key="1">
    <source>
        <dbReference type="ARBA" id="ARBA00003907"/>
    </source>
</evidence>
<dbReference type="GO" id="GO:0032259">
    <property type="term" value="P:methylation"/>
    <property type="evidence" value="ECO:0007669"/>
    <property type="project" value="UniProtKB-KW"/>
</dbReference>
<keyword evidence="8" id="KW-1185">Reference proteome</keyword>
<name>A0A2I2KJU4_9ACTN</name>
<comment type="similarity">
    <text evidence="2 6">Belongs to the UPF0677 family.</text>
</comment>
<protein>
    <recommendedName>
        <fullName evidence="6">S-adenosyl-L-methionine-dependent methyltransferase</fullName>
        <ecNumber evidence="6">2.1.1.-</ecNumber>
    </recommendedName>
</protein>
<dbReference type="Pfam" id="PF04072">
    <property type="entry name" value="LCM"/>
    <property type="match status" value="1"/>
</dbReference>
<dbReference type="InterPro" id="IPR007213">
    <property type="entry name" value="Ppm1/Ppm2/Tcmp"/>
</dbReference>
<evidence type="ECO:0000256" key="4">
    <source>
        <dbReference type="ARBA" id="ARBA00022679"/>
    </source>
</evidence>
<evidence type="ECO:0000256" key="2">
    <source>
        <dbReference type="ARBA" id="ARBA00008138"/>
    </source>
</evidence>
<dbReference type="AlphaFoldDB" id="A0A2I2KJU4"/>
<dbReference type="Proteomes" id="UP000234331">
    <property type="component" value="Unassembled WGS sequence"/>
</dbReference>
<dbReference type="InterPro" id="IPR029063">
    <property type="entry name" value="SAM-dependent_MTases_sf"/>
</dbReference>
<evidence type="ECO:0000256" key="6">
    <source>
        <dbReference type="RuleBase" id="RU362030"/>
    </source>
</evidence>
<reference evidence="7 8" key="1">
    <citation type="submission" date="2017-06" db="EMBL/GenBank/DDBJ databases">
        <authorList>
            <person name="Kim H.J."/>
            <person name="Triplett B.A."/>
        </authorList>
    </citation>
    <scope>NUCLEOTIDE SEQUENCE [LARGE SCALE GENOMIC DNA]</scope>
    <source>
        <strain evidence="7">FRACA_ARgP5</strain>
    </source>
</reference>
<dbReference type="SUPFAM" id="SSF53335">
    <property type="entry name" value="S-adenosyl-L-methionine-dependent methyltransferases"/>
    <property type="match status" value="1"/>
</dbReference>
<dbReference type="PANTHER" id="PTHR43619">
    <property type="entry name" value="S-ADENOSYL-L-METHIONINE-DEPENDENT METHYLTRANSFERASE YKTD-RELATED"/>
    <property type="match status" value="1"/>
</dbReference>
<evidence type="ECO:0000313" key="7">
    <source>
        <dbReference type="EMBL" id="SNQ45917.1"/>
    </source>
</evidence>
<sequence>MPHIIRSGIAENLAAAAASAPPSRQRHDQGRGVGRTMMDDWDIATGVGVTALGAASARAIETHRPDAMIDDPYAEEFVRAARLPQPMPTTPEELAAMSPPGSWMPGWRYMGVRTRFFDDYLATALDAGLRQTVILAAGLDTRAFRLGWHEGSAVFEVDQPRVLSFKLSVLRRRQATPACRHRVVPVDLREEWAGPLRTAGFEPVAATAWLIEGLLPYLDADAERRLLTTVDALSAPGSQVAIEDARRIGQALSDDEYAASRERYGVDLRDLVHEDDPRVRDAAAMLGRLGWKVSTETITAAAERYGHPLDPALSVTTEASRFLVGERTAAAA</sequence>